<dbReference type="EMBL" id="RJUF01000187">
    <property type="protein sequence ID" value="MCP9765706.1"/>
    <property type="molecule type" value="Genomic_DNA"/>
</dbReference>
<dbReference type="InterPro" id="IPR041049">
    <property type="entry name" value="DUF5615"/>
</dbReference>
<evidence type="ECO:0000313" key="3">
    <source>
        <dbReference type="Proteomes" id="UP001204144"/>
    </source>
</evidence>
<keyword evidence="3" id="KW-1185">Reference proteome</keyword>
<name>A0AAE3H801_9BACT</name>
<dbReference type="RefSeq" id="WP_255039420.1">
    <property type="nucleotide sequence ID" value="NZ_RJUF01000187.1"/>
</dbReference>
<protein>
    <recommendedName>
        <fullName evidence="1">DUF5615 domain-containing protein</fullName>
    </recommendedName>
</protein>
<evidence type="ECO:0000313" key="2">
    <source>
        <dbReference type="EMBL" id="MCP9765706.1"/>
    </source>
</evidence>
<evidence type="ECO:0000259" key="1">
    <source>
        <dbReference type="Pfam" id="PF18480"/>
    </source>
</evidence>
<proteinExistence type="predicted"/>
<comment type="caution">
    <text evidence="2">The sequence shown here is derived from an EMBL/GenBank/DDBJ whole genome shotgun (WGS) entry which is preliminary data.</text>
</comment>
<dbReference type="Pfam" id="PF18480">
    <property type="entry name" value="DUF5615"/>
    <property type="match status" value="1"/>
</dbReference>
<gene>
    <name evidence="2" type="ORF">EGI31_22450</name>
</gene>
<feature type="domain" description="DUF5615" evidence="1">
    <location>
        <begin position="8"/>
        <end position="78"/>
    </location>
</feature>
<reference evidence="2 3" key="1">
    <citation type="submission" date="2018-11" db="EMBL/GenBank/DDBJ databases">
        <title>Novel bacteria species description.</title>
        <authorList>
            <person name="Han J.-H."/>
        </authorList>
    </citation>
    <scope>NUCLEOTIDE SEQUENCE [LARGE SCALE GENOMIC DNA]</scope>
    <source>
        <strain evidence="2 3">KCTC23259</strain>
    </source>
</reference>
<sequence>MQPEKLYFIIDTQLPPVLSAFFIRKGFDAVHTSKVRENGQYMTDAEIIEVATMRNQIIVTKDKDFVDYFFAKGYPPKVL</sequence>
<dbReference type="AlphaFoldDB" id="A0AAE3H801"/>
<organism evidence="2 3">
    <name type="scientific">Lacihabitans soyangensis</name>
    <dbReference type="NCBI Taxonomy" id="869394"/>
    <lineage>
        <taxon>Bacteria</taxon>
        <taxon>Pseudomonadati</taxon>
        <taxon>Bacteroidota</taxon>
        <taxon>Cytophagia</taxon>
        <taxon>Cytophagales</taxon>
        <taxon>Leadbetterellaceae</taxon>
        <taxon>Lacihabitans</taxon>
    </lineage>
</organism>
<accession>A0AAE3H801</accession>
<dbReference type="Proteomes" id="UP001204144">
    <property type="component" value="Unassembled WGS sequence"/>
</dbReference>